<sequence>MKAGANSGLFQDSFLQSIAASEGPTSITTASSSAPLSLKARTRLFSWKLRQKLGGSRSFLATGICWIKEPLPCCDANESTSSLSDLPQRVKATLYGASGINKALGEGTTTRSTVNNQLLRLNEVNFSFADFPCTGRPLTSTTVCEVFWSSFRTPGFERWLHKLALPSAPLRFTVMLKATEVLSRWVSYALTETHSCASRLLLLRSRRSELPQDIVARAKSSMTRCLLASRHLPYPVNIIESTPVKGPTPLLLDSGECCDKSCCPTTRRLTSKLHAAASRVDRDVPLYTSCTTSDAAACHFCLPVQMVLHRLYSPNLATLDYLLYHPLKRSLKHKPFKSFTNLKFAVELFFDSQSPASGVREL</sequence>
<reference evidence="1 2" key="1">
    <citation type="submission" date="2023-08" db="EMBL/GenBank/DDBJ databases">
        <title>A Necator americanus chromosomal reference genome.</title>
        <authorList>
            <person name="Ilik V."/>
            <person name="Petrzelkova K.J."/>
            <person name="Pardy F."/>
            <person name="Fuh T."/>
            <person name="Niatou-Singa F.S."/>
            <person name="Gouil Q."/>
            <person name="Baker L."/>
            <person name="Ritchie M.E."/>
            <person name="Jex A.R."/>
            <person name="Gazzola D."/>
            <person name="Li H."/>
            <person name="Toshio Fujiwara R."/>
            <person name="Zhan B."/>
            <person name="Aroian R.V."/>
            <person name="Pafco B."/>
            <person name="Schwarz E.M."/>
        </authorList>
    </citation>
    <scope>NUCLEOTIDE SEQUENCE [LARGE SCALE GENOMIC DNA]</scope>
    <source>
        <strain evidence="1 2">Aroian</strain>
        <tissue evidence="1">Whole animal</tissue>
    </source>
</reference>
<keyword evidence="2" id="KW-1185">Reference proteome</keyword>
<dbReference type="Gene3D" id="3.30.420.10">
    <property type="entry name" value="Ribonuclease H-like superfamily/Ribonuclease H"/>
    <property type="match status" value="1"/>
</dbReference>
<dbReference type="InterPro" id="IPR036397">
    <property type="entry name" value="RNaseH_sf"/>
</dbReference>
<comment type="caution">
    <text evidence="1">The sequence shown here is derived from an EMBL/GenBank/DDBJ whole genome shotgun (WGS) entry which is preliminary data.</text>
</comment>
<name>A0ABR1BNF9_NECAM</name>
<organism evidence="1 2">
    <name type="scientific">Necator americanus</name>
    <name type="common">Human hookworm</name>
    <dbReference type="NCBI Taxonomy" id="51031"/>
    <lineage>
        <taxon>Eukaryota</taxon>
        <taxon>Metazoa</taxon>
        <taxon>Ecdysozoa</taxon>
        <taxon>Nematoda</taxon>
        <taxon>Chromadorea</taxon>
        <taxon>Rhabditida</taxon>
        <taxon>Rhabditina</taxon>
        <taxon>Rhabditomorpha</taxon>
        <taxon>Strongyloidea</taxon>
        <taxon>Ancylostomatidae</taxon>
        <taxon>Bunostominae</taxon>
        <taxon>Necator</taxon>
    </lineage>
</organism>
<evidence type="ECO:0008006" key="3">
    <source>
        <dbReference type="Google" id="ProtNLM"/>
    </source>
</evidence>
<dbReference type="EMBL" id="JAVFWL010000001">
    <property type="protein sequence ID" value="KAK6726648.1"/>
    <property type="molecule type" value="Genomic_DNA"/>
</dbReference>
<accession>A0ABR1BNF9</accession>
<evidence type="ECO:0000313" key="1">
    <source>
        <dbReference type="EMBL" id="KAK6726648.1"/>
    </source>
</evidence>
<gene>
    <name evidence="1" type="primary">Necator_chrI.g899</name>
    <name evidence="1" type="ORF">RB195_004775</name>
</gene>
<proteinExistence type="predicted"/>
<protein>
    <recommendedName>
        <fullName evidence="3">SOCS box domain-containing protein</fullName>
    </recommendedName>
</protein>
<evidence type="ECO:0000313" key="2">
    <source>
        <dbReference type="Proteomes" id="UP001303046"/>
    </source>
</evidence>
<dbReference type="Proteomes" id="UP001303046">
    <property type="component" value="Unassembled WGS sequence"/>
</dbReference>